<dbReference type="InterPro" id="IPR004305">
    <property type="entry name" value="Thiaminase-2/PQQC"/>
</dbReference>
<protein>
    <recommendedName>
        <fullName evidence="6 9">Aminopyrimidine aminohydrolase</fullName>
        <ecNumber evidence="5 9">3.5.99.2</ecNumber>
    </recommendedName>
</protein>
<dbReference type="CDD" id="cd19364">
    <property type="entry name" value="TenA_C_BsTenA-like"/>
    <property type="match status" value="1"/>
</dbReference>
<dbReference type="InterPro" id="IPR050967">
    <property type="entry name" value="Thiamine_Salvage_TenA"/>
</dbReference>
<dbReference type="Pfam" id="PF03070">
    <property type="entry name" value="TENA_THI-4"/>
    <property type="match status" value="1"/>
</dbReference>
<comment type="caution">
    <text evidence="11">The sequence shown here is derived from an EMBL/GenBank/DDBJ whole genome shotgun (WGS) entry which is preliminary data.</text>
</comment>
<dbReference type="Proteomes" id="UP001595772">
    <property type="component" value="Unassembled WGS sequence"/>
</dbReference>
<dbReference type="NCBIfam" id="TIGR04306">
    <property type="entry name" value="salvage_TenA"/>
    <property type="match status" value="1"/>
</dbReference>
<evidence type="ECO:0000256" key="3">
    <source>
        <dbReference type="ARBA" id="ARBA00010264"/>
    </source>
</evidence>
<evidence type="ECO:0000256" key="6">
    <source>
        <dbReference type="ARBA" id="ARBA00013647"/>
    </source>
</evidence>
<comment type="function">
    <text evidence="9">Catalyzes an amino-pyrimidine hydrolysis reaction at the C5' of the pyrimidine moiety of thiamine compounds, a reaction that is part of a thiamine salvage pathway.</text>
</comment>
<dbReference type="EC" id="3.5.99.2" evidence="5 9"/>
<keyword evidence="7 9" id="KW-0784">Thiamine biosynthesis</keyword>
<evidence type="ECO:0000259" key="10">
    <source>
        <dbReference type="Pfam" id="PF03070"/>
    </source>
</evidence>
<organism evidence="11 12">
    <name type="scientific">Oceanobacillus longus</name>
    <dbReference type="NCBI Taxonomy" id="930120"/>
    <lineage>
        <taxon>Bacteria</taxon>
        <taxon>Bacillati</taxon>
        <taxon>Bacillota</taxon>
        <taxon>Bacilli</taxon>
        <taxon>Bacillales</taxon>
        <taxon>Bacillaceae</taxon>
        <taxon>Oceanobacillus</taxon>
    </lineage>
</organism>
<dbReference type="GO" id="GO:0050334">
    <property type="term" value="F:thiaminase activity"/>
    <property type="evidence" value="ECO:0007669"/>
    <property type="project" value="UniProtKB-EC"/>
</dbReference>
<feature type="domain" description="Thiaminase-2/PQQC" evidence="10">
    <location>
        <begin position="12"/>
        <end position="214"/>
    </location>
</feature>
<evidence type="ECO:0000313" key="11">
    <source>
        <dbReference type="EMBL" id="MFC4023627.1"/>
    </source>
</evidence>
<dbReference type="EMBL" id="JBHSAO010000004">
    <property type="protein sequence ID" value="MFC4023627.1"/>
    <property type="molecule type" value="Genomic_DNA"/>
</dbReference>
<evidence type="ECO:0000256" key="7">
    <source>
        <dbReference type="ARBA" id="ARBA00022977"/>
    </source>
</evidence>
<dbReference type="PANTHER" id="PTHR43198:SF2">
    <property type="entry name" value="SI:CH1073-67J19.1-RELATED"/>
    <property type="match status" value="1"/>
</dbReference>
<evidence type="ECO:0000256" key="2">
    <source>
        <dbReference type="ARBA" id="ARBA00004948"/>
    </source>
</evidence>
<reference evidence="12" key="1">
    <citation type="journal article" date="2019" name="Int. J. Syst. Evol. Microbiol.">
        <title>The Global Catalogue of Microorganisms (GCM) 10K type strain sequencing project: providing services to taxonomists for standard genome sequencing and annotation.</title>
        <authorList>
            <consortium name="The Broad Institute Genomics Platform"/>
            <consortium name="The Broad Institute Genome Sequencing Center for Infectious Disease"/>
            <person name="Wu L."/>
            <person name="Ma J."/>
        </authorList>
    </citation>
    <scope>NUCLEOTIDE SEQUENCE [LARGE SCALE GENOMIC DNA]</scope>
    <source>
        <strain evidence="12">IBRC-M 10703</strain>
    </source>
</reference>
<comment type="catalytic activity">
    <reaction evidence="1 9">
        <text>4-amino-5-aminomethyl-2-methylpyrimidine + H2O = 4-amino-5-hydroxymethyl-2-methylpyrimidine + NH4(+)</text>
        <dbReference type="Rhea" id="RHEA:31799"/>
        <dbReference type="ChEBI" id="CHEBI:15377"/>
        <dbReference type="ChEBI" id="CHEBI:16892"/>
        <dbReference type="ChEBI" id="CHEBI:28938"/>
        <dbReference type="ChEBI" id="CHEBI:63416"/>
        <dbReference type="EC" id="3.5.99.2"/>
    </reaction>
</comment>
<evidence type="ECO:0000256" key="5">
    <source>
        <dbReference type="ARBA" id="ARBA00012684"/>
    </source>
</evidence>
<dbReference type="InterPro" id="IPR016084">
    <property type="entry name" value="Haem_Oase-like_multi-hlx"/>
</dbReference>
<dbReference type="PANTHER" id="PTHR43198">
    <property type="entry name" value="BIFUNCTIONAL TH2 PROTEIN"/>
    <property type="match status" value="1"/>
</dbReference>
<evidence type="ECO:0000256" key="4">
    <source>
        <dbReference type="ARBA" id="ARBA00011881"/>
    </source>
</evidence>
<sequence>MRFSESLREATKQSWELSLNHPFVQGIVKGDLPLETFKNYIMQDIYYLKHYGKVHAFAAAHADDFRVSARLAEKAKKTTEAELTVHKEHAEILNITNEEIENFKPAPTAYAYTSHLYRASLSGSLAQIVAAILPCYWLYADIGLQYKDAKPAEEIYQNWLNMYASSWFQESTQEMINLMDELADQASEAEKKKIKDQFIIAKEYELAFWEMSYTFETWLSEKDKLETSV</sequence>
<keyword evidence="9 11" id="KW-0378">Hydrolase</keyword>
<dbReference type="InterPro" id="IPR027574">
    <property type="entry name" value="Thiaminase_II"/>
</dbReference>
<name>A0ABV8GY85_9BACI</name>
<accession>A0ABV8GY85</accession>
<evidence type="ECO:0000313" key="12">
    <source>
        <dbReference type="Proteomes" id="UP001595772"/>
    </source>
</evidence>
<gene>
    <name evidence="11" type="primary">tenA</name>
    <name evidence="11" type="ORF">ACFOUV_07300</name>
</gene>
<keyword evidence="12" id="KW-1185">Reference proteome</keyword>
<evidence type="ECO:0000256" key="1">
    <source>
        <dbReference type="ARBA" id="ARBA00001881"/>
    </source>
</evidence>
<comment type="catalytic activity">
    <reaction evidence="8 9">
        <text>thiamine + H2O = 5-(2-hydroxyethyl)-4-methylthiazole + 4-amino-5-hydroxymethyl-2-methylpyrimidine + H(+)</text>
        <dbReference type="Rhea" id="RHEA:17509"/>
        <dbReference type="ChEBI" id="CHEBI:15377"/>
        <dbReference type="ChEBI" id="CHEBI:15378"/>
        <dbReference type="ChEBI" id="CHEBI:16892"/>
        <dbReference type="ChEBI" id="CHEBI:17957"/>
        <dbReference type="ChEBI" id="CHEBI:18385"/>
        <dbReference type="EC" id="3.5.99.2"/>
    </reaction>
</comment>
<proteinExistence type="inferred from homology"/>
<dbReference type="Gene3D" id="1.20.910.10">
    <property type="entry name" value="Heme oxygenase-like"/>
    <property type="match status" value="1"/>
</dbReference>
<comment type="pathway">
    <text evidence="2 9">Cofactor biosynthesis; thiamine diphosphate biosynthesis.</text>
</comment>
<comment type="subunit">
    <text evidence="4">Homotetramer.</text>
</comment>
<dbReference type="SUPFAM" id="SSF48613">
    <property type="entry name" value="Heme oxygenase-like"/>
    <property type="match status" value="1"/>
</dbReference>
<dbReference type="RefSeq" id="WP_379496128.1">
    <property type="nucleotide sequence ID" value="NZ_JBHSAO010000004.1"/>
</dbReference>
<comment type="similarity">
    <text evidence="3 9">Belongs to the TenA family.</text>
</comment>
<evidence type="ECO:0000256" key="8">
    <source>
        <dbReference type="ARBA" id="ARBA00048337"/>
    </source>
</evidence>
<evidence type="ECO:0000256" key="9">
    <source>
        <dbReference type="RuleBase" id="RU363093"/>
    </source>
</evidence>